<protein>
    <submittedName>
        <fullName evidence="1">Uncharacterized protein</fullName>
    </submittedName>
</protein>
<accession>A0AA35RU13</accession>
<keyword evidence="2" id="KW-1185">Reference proteome</keyword>
<feature type="non-terminal residue" evidence="1">
    <location>
        <position position="1"/>
    </location>
</feature>
<dbReference type="EMBL" id="CASHTH010001650">
    <property type="protein sequence ID" value="CAI8017720.1"/>
    <property type="molecule type" value="Genomic_DNA"/>
</dbReference>
<reference evidence="1" key="1">
    <citation type="submission" date="2023-03" db="EMBL/GenBank/DDBJ databases">
        <authorList>
            <person name="Steffen K."/>
            <person name="Cardenas P."/>
        </authorList>
    </citation>
    <scope>NUCLEOTIDE SEQUENCE</scope>
</reference>
<dbReference type="Proteomes" id="UP001174909">
    <property type="component" value="Unassembled WGS sequence"/>
</dbReference>
<gene>
    <name evidence="1" type="ORF">GBAR_LOCUS10715</name>
</gene>
<comment type="caution">
    <text evidence="1">The sequence shown here is derived from an EMBL/GenBank/DDBJ whole genome shotgun (WGS) entry which is preliminary data.</text>
</comment>
<dbReference type="AlphaFoldDB" id="A0AA35RU13"/>
<sequence>MCQLSLEWSEAVVSCSGDVPYTVTATPCLSGSGDCEVISGSPVETFSTTESQITLSVDGSVGLEYDFTVSTCANTSDVYTVNLTAASSGGVESSFNYIYNIMTLDVDAVNVTWGRYYVLGRETAYRVVIDEQVIHIVTSLDCSGEMCGYIHYSDSLTSSSSVTVDVVGCVTQRISLKNTSSVCSPEDLLLPGVDWTAIPEFTADGQGVYSFPGGNVTYNGVSLGSTATYRASEGYLVNGVRMLERRCKDNIWTALELIISNESELESTTPQCTNSTTEY</sequence>
<organism evidence="1 2">
    <name type="scientific">Geodia barretti</name>
    <name type="common">Barrett's horny sponge</name>
    <dbReference type="NCBI Taxonomy" id="519541"/>
    <lineage>
        <taxon>Eukaryota</taxon>
        <taxon>Metazoa</taxon>
        <taxon>Porifera</taxon>
        <taxon>Demospongiae</taxon>
        <taxon>Heteroscleromorpha</taxon>
        <taxon>Tetractinellida</taxon>
        <taxon>Astrophorina</taxon>
        <taxon>Geodiidae</taxon>
        <taxon>Geodia</taxon>
    </lineage>
</organism>
<evidence type="ECO:0000313" key="2">
    <source>
        <dbReference type="Proteomes" id="UP001174909"/>
    </source>
</evidence>
<evidence type="ECO:0000313" key="1">
    <source>
        <dbReference type="EMBL" id="CAI8017720.1"/>
    </source>
</evidence>
<name>A0AA35RU13_GEOBA</name>
<proteinExistence type="predicted"/>